<organism evidence="1 2">
    <name type="scientific">Epichloe festucae (strain Fl1)</name>
    <dbReference type="NCBI Taxonomy" id="877507"/>
    <lineage>
        <taxon>Eukaryota</taxon>
        <taxon>Fungi</taxon>
        <taxon>Dikarya</taxon>
        <taxon>Ascomycota</taxon>
        <taxon>Pezizomycotina</taxon>
        <taxon>Sordariomycetes</taxon>
        <taxon>Hypocreomycetidae</taxon>
        <taxon>Hypocreales</taxon>
        <taxon>Clavicipitaceae</taxon>
        <taxon>Epichloe</taxon>
    </lineage>
</organism>
<evidence type="ECO:0008006" key="3">
    <source>
        <dbReference type="Google" id="ProtNLM"/>
    </source>
</evidence>
<keyword evidence="2" id="KW-1185">Reference proteome</keyword>
<evidence type="ECO:0000313" key="2">
    <source>
        <dbReference type="Proteomes" id="UP000594364"/>
    </source>
</evidence>
<dbReference type="AlphaFoldDB" id="A0A7S9PWA0"/>
<proteinExistence type="predicted"/>
<accession>A0A7S9PWA0</accession>
<protein>
    <recommendedName>
        <fullName evidence="3">F-box domain-containing protein</fullName>
    </recommendedName>
</protein>
<dbReference type="InterPro" id="IPR036047">
    <property type="entry name" value="F-box-like_dom_sf"/>
</dbReference>
<dbReference type="OrthoDB" id="3766406at2759"/>
<dbReference type="Proteomes" id="UP000594364">
    <property type="component" value="Chromosome 4"/>
</dbReference>
<dbReference type="SUPFAM" id="SSF81383">
    <property type="entry name" value="F-box domain"/>
    <property type="match status" value="1"/>
</dbReference>
<evidence type="ECO:0000313" key="1">
    <source>
        <dbReference type="EMBL" id="QPH03914.1"/>
    </source>
</evidence>
<gene>
    <name evidence="1" type="ORF">C2857_000354</name>
</gene>
<reference evidence="1 2" key="1">
    <citation type="journal article" date="2018" name="PLoS Genet.">
        <title>Repeat elements organise 3D genome structure and mediate transcription in the filamentous fungus Epichloe festucae.</title>
        <authorList>
            <person name="Winter D.J."/>
            <person name="Ganley A.R.D."/>
            <person name="Young C.A."/>
            <person name="Liachko I."/>
            <person name="Schardl C.L."/>
            <person name="Dupont P.Y."/>
            <person name="Berry D."/>
            <person name="Ram A."/>
            <person name="Scott B."/>
            <person name="Cox M.P."/>
        </authorList>
    </citation>
    <scope>NUCLEOTIDE SEQUENCE [LARGE SCALE GENOMIC DNA]</scope>
    <source>
        <strain evidence="1 2">Fl1</strain>
    </source>
</reference>
<sequence>MGQLISHTPTSPTPPLLNLPLEIILAIASRLSSSPVSIVALSLTCKSLFAALECHVANLGAEYREDLLLLLEKDLGARFFYCSTCRQLHRFTSRFTPLDPCRTFYYWYGQNSSCNLWGSFLPNTVSPYTLWYVHARLVMNRYLYGPPKGLPLESFARPAWVAGSLDLGLRWLQTPSARIVQGELLIRFSHTLEGRASILRHAIDQGEYKICRHVATDPFKPAWTSLGLFMTDLMKHRIPELRKPEEEGNHGTEPDESLLFRPCRELSRSCTECSTDYVVTIERAEVREVVKQSWGAKLDFSGPFADGWRVTIVAYHQLGRCRDPDDWEWLSLSGGDNIKFGADGRRKYSGRDMALYPPGSIIRKWEAGDSRLGAM</sequence>
<name>A0A7S9PWA0_EPIFF</name>
<dbReference type="EMBL" id="CP031388">
    <property type="protein sequence ID" value="QPH03914.1"/>
    <property type="molecule type" value="Genomic_DNA"/>
</dbReference>